<dbReference type="InterPro" id="IPR051533">
    <property type="entry name" value="WaaL-like"/>
</dbReference>
<evidence type="ECO:0000313" key="7">
    <source>
        <dbReference type="Proteomes" id="UP000235584"/>
    </source>
</evidence>
<evidence type="ECO:0000259" key="5">
    <source>
        <dbReference type="Pfam" id="PF04932"/>
    </source>
</evidence>
<dbReference type="EMBL" id="CP025704">
    <property type="protein sequence ID" value="AUN99182.1"/>
    <property type="molecule type" value="Genomic_DNA"/>
</dbReference>
<evidence type="ECO:0000256" key="1">
    <source>
        <dbReference type="ARBA" id="ARBA00004141"/>
    </source>
</evidence>
<keyword evidence="3" id="KW-1133">Transmembrane helix</keyword>
<sequence>MIAGDDFLFTLHQFIITTLCVFFMYFAWRDQAAGTFDRLEHVNLKFIGPLLIGIFLGVYGLLLNEWGSLGIVLGFAFAFLITFSIFDPKYAVSFFIFLLISRPWEIFKNDQMMAGMPRDIFILCFLSFIGHKIIRKRFYFQWNLASAFVLFFAIWTFFSIIPSFQLVGALINYNEIFIKGIIVYFLIVNVVDKKEYILPVQSALVLGITEKAAMSFYNSFFLGKVADGERLTSVGILENSNDIAAIMILVIPFTLAFLKGITVSFFRYLLGLIIFSFYAYLIWQSKSRGAVLGVGTLIVGWFWLKAQNKKMATIIVALGMLLSVGAMSMIKRNAEDVEGSTNNRKIYWTAALNMGIRHPLLGVGYDGYPLNLLTYTDGHVGTEGKHKTAHSTWLLALAETGIVGFCFYVGIWIFSLRSAWVMRKEHPEFILAMLSYGTAITFLSHTYMLYPYILLGLTVASGQFYLKDEVKVPTKGLEAAVLAKGLH</sequence>
<organism evidence="6 7">
    <name type="scientific">Bacteriovorax stolpii</name>
    <name type="common">Bdellovibrio stolpii</name>
    <dbReference type="NCBI Taxonomy" id="960"/>
    <lineage>
        <taxon>Bacteria</taxon>
        <taxon>Pseudomonadati</taxon>
        <taxon>Bdellovibrionota</taxon>
        <taxon>Bacteriovoracia</taxon>
        <taxon>Bacteriovoracales</taxon>
        <taxon>Bacteriovoracaceae</taxon>
        <taxon>Bacteriovorax</taxon>
    </lineage>
</organism>
<dbReference type="GO" id="GO:0016020">
    <property type="term" value="C:membrane"/>
    <property type="evidence" value="ECO:0007669"/>
    <property type="project" value="UniProtKB-SubCell"/>
</dbReference>
<dbReference type="Proteomes" id="UP000235584">
    <property type="component" value="Chromosome"/>
</dbReference>
<gene>
    <name evidence="6" type="ORF">C0V70_13935</name>
</gene>
<dbReference type="Pfam" id="PF04932">
    <property type="entry name" value="Wzy_C"/>
    <property type="match status" value="1"/>
</dbReference>
<dbReference type="OrthoDB" id="871774at2"/>
<evidence type="ECO:0000256" key="4">
    <source>
        <dbReference type="ARBA" id="ARBA00023136"/>
    </source>
</evidence>
<dbReference type="KEGG" id="bsto:C0V70_13935"/>
<proteinExistence type="predicted"/>
<keyword evidence="7" id="KW-1185">Reference proteome</keyword>
<feature type="domain" description="O-antigen ligase-related" evidence="5">
    <location>
        <begin position="277"/>
        <end position="409"/>
    </location>
</feature>
<dbReference type="PANTHER" id="PTHR37422">
    <property type="entry name" value="TEICHURONIC ACID BIOSYNTHESIS PROTEIN TUAE"/>
    <property type="match status" value="1"/>
</dbReference>
<dbReference type="RefSeq" id="WP_102244473.1">
    <property type="nucleotide sequence ID" value="NZ_CP025704.1"/>
</dbReference>
<protein>
    <recommendedName>
        <fullName evidence="5">O-antigen ligase-related domain-containing protein</fullName>
    </recommendedName>
</protein>
<dbReference type="InterPro" id="IPR007016">
    <property type="entry name" value="O-antigen_ligase-rel_domated"/>
</dbReference>
<keyword evidence="2" id="KW-0812">Transmembrane</keyword>
<keyword evidence="4" id="KW-0472">Membrane</keyword>
<accession>A0A2K9NUK9</accession>
<reference evidence="6 7" key="1">
    <citation type="submission" date="2018-01" db="EMBL/GenBank/DDBJ databases">
        <title>Complete genome sequence of Bacteriovorax stolpii DSM12778.</title>
        <authorList>
            <person name="Tang B."/>
            <person name="Chang J."/>
        </authorList>
    </citation>
    <scope>NUCLEOTIDE SEQUENCE [LARGE SCALE GENOMIC DNA]</scope>
    <source>
        <strain evidence="6 7">DSM 12778</strain>
    </source>
</reference>
<evidence type="ECO:0000256" key="2">
    <source>
        <dbReference type="ARBA" id="ARBA00022692"/>
    </source>
</evidence>
<dbReference type="PANTHER" id="PTHR37422:SF23">
    <property type="entry name" value="TEICHURONIC ACID BIOSYNTHESIS PROTEIN TUAE"/>
    <property type="match status" value="1"/>
</dbReference>
<comment type="subcellular location">
    <subcellularLocation>
        <location evidence="1">Membrane</location>
        <topology evidence="1">Multi-pass membrane protein</topology>
    </subcellularLocation>
</comment>
<name>A0A2K9NUK9_BACTC</name>
<dbReference type="AlphaFoldDB" id="A0A2K9NUK9"/>
<evidence type="ECO:0000313" key="6">
    <source>
        <dbReference type="EMBL" id="AUN99182.1"/>
    </source>
</evidence>
<evidence type="ECO:0000256" key="3">
    <source>
        <dbReference type="ARBA" id="ARBA00022989"/>
    </source>
</evidence>